<dbReference type="EMBL" id="AP018227">
    <property type="protein sequence ID" value="BAY82053.1"/>
    <property type="molecule type" value="Genomic_DNA"/>
</dbReference>
<keyword evidence="4" id="KW-1185">Reference proteome</keyword>
<accession>A0A1Z4LLD0</accession>
<dbReference type="Pfam" id="PF11832">
    <property type="entry name" value="DUF3352"/>
    <property type="match status" value="1"/>
</dbReference>
<evidence type="ECO:0000256" key="1">
    <source>
        <dbReference type="SAM" id="MobiDB-lite"/>
    </source>
</evidence>
<gene>
    <name evidence="3" type="ORF">NIES267_15310</name>
</gene>
<feature type="region of interest" description="Disordered" evidence="1">
    <location>
        <begin position="202"/>
        <end position="246"/>
    </location>
</feature>
<evidence type="ECO:0000313" key="4">
    <source>
        <dbReference type="Proteomes" id="UP000218418"/>
    </source>
</evidence>
<dbReference type="Proteomes" id="UP000218418">
    <property type="component" value="Chromosome"/>
</dbReference>
<dbReference type="InterPro" id="IPR021787">
    <property type="entry name" value="DUF3352"/>
</dbReference>
<evidence type="ECO:0000313" key="3">
    <source>
        <dbReference type="EMBL" id="BAY82053.1"/>
    </source>
</evidence>
<proteinExistence type="predicted"/>
<name>A0A1Z4LLD0_9CYAN</name>
<evidence type="ECO:0008006" key="5">
    <source>
        <dbReference type="Google" id="ProtNLM"/>
    </source>
</evidence>
<keyword evidence="2" id="KW-0732">Signal</keyword>
<organism evidence="3 4">
    <name type="scientific">Calothrix parasitica NIES-267</name>
    <dbReference type="NCBI Taxonomy" id="1973488"/>
    <lineage>
        <taxon>Bacteria</taxon>
        <taxon>Bacillati</taxon>
        <taxon>Cyanobacteriota</taxon>
        <taxon>Cyanophyceae</taxon>
        <taxon>Nostocales</taxon>
        <taxon>Calotrichaceae</taxon>
        <taxon>Calothrix</taxon>
    </lineage>
</organism>
<feature type="signal peptide" evidence="2">
    <location>
        <begin position="1"/>
        <end position="36"/>
    </location>
</feature>
<protein>
    <recommendedName>
        <fullName evidence="5">DUF3352 domain-containing protein</fullName>
    </recommendedName>
</protein>
<dbReference type="OrthoDB" id="451203at2"/>
<evidence type="ECO:0000256" key="2">
    <source>
        <dbReference type="SAM" id="SignalP"/>
    </source>
</evidence>
<feature type="chain" id="PRO_5013255559" description="DUF3352 domain-containing protein" evidence="2">
    <location>
        <begin position="37"/>
        <end position="648"/>
    </location>
</feature>
<sequence>MLEKIYVYKVCGMKSLVKVGAIASLNLLCCSSFARAVDVKNNLDIQSNIYQQNVSQNTLSQNSIPANLKSRLQSSQTNTQFANFLPKDAPLVAIVDTTSENWRKAGNFQLFNTVWNGISFFIPPQFKNGYATDIKPWLGEQVAFAFLPKVGSSKVTVDSNFVSLVPVKDEAALQRFLSKLTANGRFNQRQYKGITILETKVGKSSKPGLSPQDSTLPPVPESPINKAAKPNSLNKPSLKVPPIKRPRTRKPTSLVIGVLPGHLAVGYSKQSIERVINTNQQKAATLAQNSQFQKTIKQPETGKPLFSMYQDPVGYITFAKDILKDPNLGLPPIDLDNILSSEQLKQYQSLGSFVMVQKEGIRFQVNAYPSPEYKENNLVNNIKTQTILSRMPAATYSAINGKNLNQRWKAISQILSSQKEFKNAFETFRKLIRINTGLDFDRDIMGWMDGEFALFMYPTKGGFFQAVKPSSDMGIGLAVETTNRTAAETTLNKLGDYIKSVSKGEMKVVKKSIKNQTVTSWDFDGDSEKSLLAYSWVDDNTLILTTGYGAIADLVPQPYLALPSAYNFNTATNSLPSPNSGYFYMNMGSLLSWVYGFVPKQYANNPFFNMFKQAIGSVYSISATTSSQVDREQSDFLIVLAPVRKKIK</sequence>
<reference evidence="3 4" key="1">
    <citation type="submission" date="2017-06" db="EMBL/GenBank/DDBJ databases">
        <title>Genome sequencing of cyanobaciteial culture collection at National Institute for Environmental Studies (NIES).</title>
        <authorList>
            <person name="Hirose Y."/>
            <person name="Shimura Y."/>
            <person name="Fujisawa T."/>
            <person name="Nakamura Y."/>
            <person name="Kawachi M."/>
        </authorList>
    </citation>
    <scope>NUCLEOTIDE SEQUENCE [LARGE SCALE GENOMIC DNA]</scope>
    <source>
        <strain evidence="3 4">NIES-267</strain>
    </source>
</reference>
<dbReference type="AlphaFoldDB" id="A0A1Z4LLD0"/>